<reference evidence="2" key="2">
    <citation type="submission" date="2020-09" db="EMBL/GenBank/DDBJ databases">
        <authorList>
            <person name="Sun Q."/>
            <person name="Zhou Y."/>
        </authorList>
    </citation>
    <scope>NUCLEOTIDE SEQUENCE</scope>
    <source>
        <strain evidence="2">CGMCC 1.12426</strain>
    </source>
</reference>
<name>A0A916WWJ5_9HYPH</name>
<comment type="caution">
    <text evidence="2">The sequence shown here is derived from an EMBL/GenBank/DDBJ whole genome shotgun (WGS) entry which is preliminary data.</text>
</comment>
<sequence>MIPVLTATGIATVLVLFTATDLVFAERLVLAGLIALLFGMGTLTLHLAKRAGSLVFPTEPRRSLPAVRASRQAPTEQTL</sequence>
<keyword evidence="1" id="KW-1133">Transmembrane helix</keyword>
<feature type="transmembrane region" description="Helical" evidence="1">
    <location>
        <begin position="29"/>
        <end position="48"/>
    </location>
</feature>
<keyword evidence="1" id="KW-0812">Transmembrane</keyword>
<evidence type="ECO:0000313" key="3">
    <source>
        <dbReference type="Proteomes" id="UP000605148"/>
    </source>
</evidence>
<dbReference type="AlphaFoldDB" id="A0A916WWJ5"/>
<keyword evidence="1" id="KW-0472">Membrane</keyword>
<organism evidence="2 3">
    <name type="scientific">Roseibium aquae</name>
    <dbReference type="NCBI Taxonomy" id="1323746"/>
    <lineage>
        <taxon>Bacteria</taxon>
        <taxon>Pseudomonadati</taxon>
        <taxon>Pseudomonadota</taxon>
        <taxon>Alphaproteobacteria</taxon>
        <taxon>Hyphomicrobiales</taxon>
        <taxon>Stappiaceae</taxon>
        <taxon>Roseibium</taxon>
    </lineage>
</organism>
<keyword evidence="3" id="KW-1185">Reference proteome</keyword>
<gene>
    <name evidence="2" type="ORF">GCM10011316_04430</name>
</gene>
<dbReference type="EMBL" id="BMFA01000001">
    <property type="protein sequence ID" value="GGB35432.1"/>
    <property type="molecule type" value="Genomic_DNA"/>
</dbReference>
<evidence type="ECO:0000256" key="1">
    <source>
        <dbReference type="SAM" id="Phobius"/>
    </source>
</evidence>
<accession>A0A916WWJ5</accession>
<reference evidence="2" key="1">
    <citation type="journal article" date="2014" name="Int. J. Syst. Evol. Microbiol.">
        <title>Complete genome sequence of Corynebacterium casei LMG S-19264T (=DSM 44701T), isolated from a smear-ripened cheese.</title>
        <authorList>
            <consortium name="US DOE Joint Genome Institute (JGI-PGF)"/>
            <person name="Walter F."/>
            <person name="Albersmeier A."/>
            <person name="Kalinowski J."/>
            <person name="Ruckert C."/>
        </authorList>
    </citation>
    <scope>NUCLEOTIDE SEQUENCE</scope>
    <source>
        <strain evidence="2">CGMCC 1.12426</strain>
    </source>
</reference>
<dbReference type="Proteomes" id="UP000605148">
    <property type="component" value="Unassembled WGS sequence"/>
</dbReference>
<evidence type="ECO:0000313" key="2">
    <source>
        <dbReference type="EMBL" id="GGB35432.1"/>
    </source>
</evidence>
<proteinExistence type="predicted"/>
<protein>
    <submittedName>
        <fullName evidence="2">Uncharacterized protein</fullName>
    </submittedName>
</protein>